<evidence type="ECO:0000256" key="2">
    <source>
        <dbReference type="ARBA" id="ARBA00008335"/>
    </source>
</evidence>
<organism evidence="10 11">
    <name type="scientific">Natronobacillus azotifigens</name>
    <dbReference type="NCBI Taxonomy" id="472978"/>
    <lineage>
        <taxon>Bacteria</taxon>
        <taxon>Bacillati</taxon>
        <taxon>Bacillota</taxon>
        <taxon>Bacilli</taxon>
        <taxon>Bacillales</taxon>
        <taxon>Bacillaceae</taxon>
        <taxon>Natronobacillus</taxon>
    </lineage>
</organism>
<evidence type="ECO:0000313" key="11">
    <source>
        <dbReference type="Proteomes" id="UP001084197"/>
    </source>
</evidence>
<keyword evidence="6 8" id="KW-1133">Transmembrane helix</keyword>
<feature type="transmembrane region" description="Helical" evidence="8">
    <location>
        <begin position="73"/>
        <end position="90"/>
    </location>
</feature>
<dbReference type="SUPFAM" id="SSF103473">
    <property type="entry name" value="MFS general substrate transporter"/>
    <property type="match status" value="1"/>
</dbReference>
<dbReference type="AlphaFoldDB" id="A0A9J6RCA9"/>
<dbReference type="PANTHER" id="PTHR43271:SF2">
    <property type="entry name" value="BLL2771 PROTEIN"/>
    <property type="match status" value="1"/>
</dbReference>
<dbReference type="PANTHER" id="PTHR43271">
    <property type="entry name" value="BLL2771 PROTEIN"/>
    <property type="match status" value="1"/>
</dbReference>
<protein>
    <submittedName>
        <fullName evidence="10">MFS transporter</fullName>
    </submittedName>
</protein>
<feature type="transmembrane region" description="Helical" evidence="8">
    <location>
        <begin position="130"/>
        <end position="153"/>
    </location>
</feature>
<keyword evidence="3" id="KW-0813">Transport</keyword>
<keyword evidence="5 8" id="KW-0812">Transmembrane</keyword>
<evidence type="ECO:0000256" key="6">
    <source>
        <dbReference type="ARBA" id="ARBA00022989"/>
    </source>
</evidence>
<proteinExistence type="inferred from homology"/>
<feature type="domain" description="Major facilitator superfamily (MFS) profile" evidence="9">
    <location>
        <begin position="7"/>
        <end position="380"/>
    </location>
</feature>
<dbReference type="GO" id="GO:0022857">
    <property type="term" value="F:transmembrane transporter activity"/>
    <property type="evidence" value="ECO:0007669"/>
    <property type="project" value="InterPro"/>
</dbReference>
<gene>
    <name evidence="10" type="ORF">OWO01_08120</name>
</gene>
<keyword evidence="7 8" id="KW-0472">Membrane</keyword>
<feature type="transmembrane region" description="Helical" evidence="8">
    <location>
        <begin position="159"/>
        <end position="181"/>
    </location>
</feature>
<evidence type="ECO:0000256" key="8">
    <source>
        <dbReference type="SAM" id="Phobius"/>
    </source>
</evidence>
<dbReference type="InterPro" id="IPR036259">
    <property type="entry name" value="MFS_trans_sf"/>
</dbReference>
<feature type="transmembrane region" description="Helical" evidence="8">
    <location>
        <begin position="211"/>
        <end position="234"/>
    </location>
</feature>
<feature type="transmembrane region" description="Helical" evidence="8">
    <location>
        <begin position="355"/>
        <end position="376"/>
    </location>
</feature>
<evidence type="ECO:0000313" key="10">
    <source>
        <dbReference type="EMBL" id="MCZ0703175.1"/>
    </source>
</evidence>
<feature type="transmembrane region" description="Helical" evidence="8">
    <location>
        <begin position="296"/>
        <end position="319"/>
    </location>
</feature>
<sequence length="380" mass="42426">MSKKLITAIILIYCSIFVASSIYVMIPVQPLLAEQFDVSLQLAALSSTMFVFPYAFGLVFFGLLADRFSLRKLLLAGMASLSIITYLLSFSNSIYLLLFLRSVQGVLAASFAPVTFAYCFQNFNGSFRALVIAMINTGFLFAGVFGQIVSAFFADWISYPFVFVAFFCFYLSCFIGLFFTLNPSITGSREQDRRIFPMIFSCISDRHLQKVYGITFFLLLTIMLFYGSFEMYVFTTWREFPYSIQLLRLISLIGIVPAFFSSKLMNRFGAESVLRFQLMVMVIGFSPAFFSINVTTIMIASLLMIASTSLTIPMVVLLVGRLASQFKSTALALYSFVLLMGATVGSMLAPAIGFPVVLVLIPIVFLVLTFFSSLLLDDNQ</sequence>
<dbReference type="Pfam" id="PF07690">
    <property type="entry name" value="MFS_1"/>
    <property type="match status" value="1"/>
</dbReference>
<dbReference type="Proteomes" id="UP001084197">
    <property type="component" value="Unassembled WGS sequence"/>
</dbReference>
<feature type="transmembrane region" description="Helical" evidence="8">
    <location>
        <begin position="331"/>
        <end position="349"/>
    </location>
</feature>
<feature type="transmembrane region" description="Helical" evidence="8">
    <location>
        <begin position="272"/>
        <end position="290"/>
    </location>
</feature>
<evidence type="ECO:0000259" key="9">
    <source>
        <dbReference type="PROSITE" id="PS50850"/>
    </source>
</evidence>
<comment type="similarity">
    <text evidence="2">Belongs to the major facilitator superfamily.</text>
</comment>
<keyword evidence="11" id="KW-1185">Reference proteome</keyword>
<evidence type="ECO:0000256" key="1">
    <source>
        <dbReference type="ARBA" id="ARBA00004651"/>
    </source>
</evidence>
<feature type="transmembrane region" description="Helical" evidence="8">
    <location>
        <begin position="38"/>
        <end position="61"/>
    </location>
</feature>
<dbReference type="EMBL" id="JAPRAT010000013">
    <property type="protein sequence ID" value="MCZ0703175.1"/>
    <property type="molecule type" value="Genomic_DNA"/>
</dbReference>
<comment type="subcellular location">
    <subcellularLocation>
        <location evidence="1">Cell membrane</location>
        <topology evidence="1">Multi-pass membrane protein</topology>
    </subcellularLocation>
</comment>
<reference evidence="10" key="1">
    <citation type="submission" date="2022-11" db="EMBL/GenBank/DDBJ databases">
        <title>WGS of Natronobacillus azotifigens 24KS-1, an anaerobic diazotrophic haloalkaliphile from soda-rich habitats.</title>
        <authorList>
            <person name="Sorokin D.Y."/>
            <person name="Merkel A.Y."/>
        </authorList>
    </citation>
    <scope>NUCLEOTIDE SEQUENCE</scope>
    <source>
        <strain evidence="10">24KS-1</strain>
    </source>
</reference>
<dbReference type="GO" id="GO:0005886">
    <property type="term" value="C:plasma membrane"/>
    <property type="evidence" value="ECO:0007669"/>
    <property type="project" value="UniProtKB-SubCell"/>
</dbReference>
<dbReference type="PROSITE" id="PS50850">
    <property type="entry name" value="MFS"/>
    <property type="match status" value="1"/>
</dbReference>
<feature type="transmembrane region" description="Helical" evidence="8">
    <location>
        <begin position="240"/>
        <end position="260"/>
    </location>
</feature>
<dbReference type="InterPro" id="IPR020846">
    <property type="entry name" value="MFS_dom"/>
</dbReference>
<evidence type="ECO:0000256" key="5">
    <source>
        <dbReference type="ARBA" id="ARBA00022692"/>
    </source>
</evidence>
<dbReference type="InterPro" id="IPR011701">
    <property type="entry name" value="MFS"/>
</dbReference>
<evidence type="ECO:0000256" key="4">
    <source>
        <dbReference type="ARBA" id="ARBA00022475"/>
    </source>
</evidence>
<feature type="transmembrane region" description="Helical" evidence="8">
    <location>
        <begin position="5"/>
        <end position="26"/>
    </location>
</feature>
<name>A0A9J6RCA9_9BACI</name>
<comment type="caution">
    <text evidence="10">The sequence shown here is derived from an EMBL/GenBank/DDBJ whole genome shotgun (WGS) entry which is preliminary data.</text>
</comment>
<dbReference type="Gene3D" id="1.20.1250.20">
    <property type="entry name" value="MFS general substrate transporter like domains"/>
    <property type="match status" value="1"/>
</dbReference>
<accession>A0A9J6RCA9</accession>
<evidence type="ECO:0000256" key="3">
    <source>
        <dbReference type="ARBA" id="ARBA00022448"/>
    </source>
</evidence>
<evidence type="ECO:0000256" key="7">
    <source>
        <dbReference type="ARBA" id="ARBA00023136"/>
    </source>
</evidence>
<keyword evidence="4" id="KW-1003">Cell membrane</keyword>
<dbReference type="RefSeq" id="WP_268779945.1">
    <property type="nucleotide sequence ID" value="NZ_JAPRAT010000013.1"/>
</dbReference>
<feature type="transmembrane region" description="Helical" evidence="8">
    <location>
        <begin position="96"/>
        <end position="118"/>
    </location>
</feature>